<keyword evidence="1" id="KW-0805">Transcription regulation</keyword>
<dbReference type="PANTHER" id="PTHR30055">
    <property type="entry name" value="HTH-TYPE TRANSCRIPTIONAL REGULATOR RUTR"/>
    <property type="match status" value="1"/>
</dbReference>
<evidence type="ECO:0000256" key="4">
    <source>
        <dbReference type="PROSITE-ProRule" id="PRU00335"/>
    </source>
</evidence>
<dbReference type="InterPro" id="IPR001647">
    <property type="entry name" value="HTH_TetR"/>
</dbReference>
<sequence length="225" mass="26149">MSNKKSIRGAKQTSIIHKKIIHRKAPKQTRSIERFQKILEIAFQTIDEIGYENTTTDIIAERCEISVGSLYQFFPNKETIIYTKAEALYLELHELFFRKIKLLTQKYKRYSERLIQEILIAFEDTLSEVKGYSILHSILYTHPSLLALDQLSNERFAKSLAKELLMPLYPRVTKSKALLVARITVESVDAVYRSLVRSGEHSRRQKSKIMGELAIFLNAYFKTLT</sequence>
<dbReference type="InterPro" id="IPR050109">
    <property type="entry name" value="HTH-type_TetR-like_transc_reg"/>
</dbReference>
<organism evidence="6 7">
    <name type="scientific">Leptospira ognonensis</name>
    <dbReference type="NCBI Taxonomy" id="2484945"/>
    <lineage>
        <taxon>Bacteria</taxon>
        <taxon>Pseudomonadati</taxon>
        <taxon>Spirochaetota</taxon>
        <taxon>Spirochaetia</taxon>
        <taxon>Leptospirales</taxon>
        <taxon>Leptospiraceae</taxon>
        <taxon>Leptospira</taxon>
    </lineage>
</organism>
<dbReference type="GO" id="GO:0000976">
    <property type="term" value="F:transcription cis-regulatory region binding"/>
    <property type="evidence" value="ECO:0007669"/>
    <property type="project" value="TreeGrafter"/>
</dbReference>
<evidence type="ECO:0000256" key="2">
    <source>
        <dbReference type="ARBA" id="ARBA00023125"/>
    </source>
</evidence>
<dbReference type="OrthoDB" id="9812993at2"/>
<dbReference type="InterPro" id="IPR023772">
    <property type="entry name" value="DNA-bd_HTH_TetR-type_CS"/>
</dbReference>
<feature type="DNA-binding region" description="H-T-H motif" evidence="4">
    <location>
        <begin position="55"/>
        <end position="74"/>
    </location>
</feature>
<dbReference type="PROSITE" id="PS01081">
    <property type="entry name" value="HTH_TETR_1"/>
    <property type="match status" value="1"/>
</dbReference>
<feature type="domain" description="HTH tetR-type" evidence="5">
    <location>
        <begin position="32"/>
        <end position="92"/>
    </location>
</feature>
<dbReference type="EMBL" id="RQGD01000010">
    <property type="protein sequence ID" value="TGL62281.1"/>
    <property type="molecule type" value="Genomic_DNA"/>
</dbReference>
<dbReference type="PANTHER" id="PTHR30055:SF234">
    <property type="entry name" value="HTH-TYPE TRANSCRIPTIONAL REGULATOR BETI"/>
    <property type="match status" value="1"/>
</dbReference>
<keyword evidence="2 4" id="KW-0238">DNA-binding</keyword>
<dbReference type="SUPFAM" id="SSF46689">
    <property type="entry name" value="Homeodomain-like"/>
    <property type="match status" value="1"/>
</dbReference>
<keyword evidence="3" id="KW-0804">Transcription</keyword>
<dbReference type="PROSITE" id="PS50977">
    <property type="entry name" value="HTH_TETR_2"/>
    <property type="match status" value="1"/>
</dbReference>
<evidence type="ECO:0000256" key="1">
    <source>
        <dbReference type="ARBA" id="ARBA00023015"/>
    </source>
</evidence>
<protein>
    <submittedName>
        <fullName evidence="6">TetR/AcrR family transcriptional regulator</fullName>
    </submittedName>
</protein>
<dbReference type="RefSeq" id="WP_135622034.1">
    <property type="nucleotide sequence ID" value="NZ_RQGD01000010.1"/>
</dbReference>
<evidence type="ECO:0000256" key="3">
    <source>
        <dbReference type="ARBA" id="ARBA00023163"/>
    </source>
</evidence>
<dbReference type="InterPro" id="IPR009057">
    <property type="entry name" value="Homeodomain-like_sf"/>
</dbReference>
<keyword evidence="7" id="KW-1185">Reference proteome</keyword>
<proteinExistence type="predicted"/>
<evidence type="ECO:0000313" key="6">
    <source>
        <dbReference type="EMBL" id="TGL62281.1"/>
    </source>
</evidence>
<dbReference type="Gene3D" id="1.10.357.10">
    <property type="entry name" value="Tetracycline Repressor, domain 2"/>
    <property type="match status" value="1"/>
</dbReference>
<gene>
    <name evidence="6" type="ORF">EHQ58_03510</name>
</gene>
<evidence type="ECO:0000259" key="5">
    <source>
        <dbReference type="PROSITE" id="PS50977"/>
    </source>
</evidence>
<dbReference type="PRINTS" id="PR00455">
    <property type="entry name" value="HTHTETR"/>
</dbReference>
<dbReference type="Pfam" id="PF00440">
    <property type="entry name" value="TetR_N"/>
    <property type="match status" value="1"/>
</dbReference>
<dbReference type="AlphaFoldDB" id="A0A4V3JRY7"/>
<name>A0A4V3JRY7_9LEPT</name>
<accession>A0A4V3JRY7</accession>
<comment type="caution">
    <text evidence="6">The sequence shown here is derived from an EMBL/GenBank/DDBJ whole genome shotgun (WGS) entry which is preliminary data.</text>
</comment>
<reference evidence="6" key="1">
    <citation type="journal article" date="2019" name="PLoS Negl. Trop. Dis.">
        <title>Revisiting the worldwide diversity of Leptospira species in the environment.</title>
        <authorList>
            <person name="Vincent A.T."/>
            <person name="Schiettekatte O."/>
            <person name="Bourhy P."/>
            <person name="Veyrier F.J."/>
            <person name="Picardeau M."/>
        </authorList>
    </citation>
    <scope>NUCLEOTIDE SEQUENCE [LARGE SCALE GENOMIC DNA]</scope>
    <source>
        <strain evidence="6">201702476</strain>
    </source>
</reference>
<evidence type="ECO:0000313" key="7">
    <source>
        <dbReference type="Proteomes" id="UP000297693"/>
    </source>
</evidence>
<dbReference type="Proteomes" id="UP000297693">
    <property type="component" value="Unassembled WGS sequence"/>
</dbReference>
<dbReference type="GO" id="GO:0003700">
    <property type="term" value="F:DNA-binding transcription factor activity"/>
    <property type="evidence" value="ECO:0007669"/>
    <property type="project" value="TreeGrafter"/>
</dbReference>